<evidence type="ECO:0000256" key="4">
    <source>
        <dbReference type="ARBA" id="ARBA00022801"/>
    </source>
</evidence>
<feature type="signal peptide" evidence="6">
    <location>
        <begin position="1"/>
        <end position="20"/>
    </location>
</feature>
<feature type="domain" description="NodB homology" evidence="7">
    <location>
        <begin position="39"/>
        <end position="238"/>
    </location>
</feature>
<evidence type="ECO:0000256" key="3">
    <source>
        <dbReference type="ARBA" id="ARBA00022729"/>
    </source>
</evidence>
<dbReference type="CDD" id="cd10951">
    <property type="entry name" value="CE4_ClCDA_like"/>
    <property type="match status" value="1"/>
</dbReference>
<dbReference type="Gene3D" id="3.20.20.370">
    <property type="entry name" value="Glycoside hydrolase/deacetylase"/>
    <property type="match status" value="1"/>
</dbReference>
<evidence type="ECO:0000256" key="1">
    <source>
        <dbReference type="ARBA" id="ARBA00001941"/>
    </source>
</evidence>
<reference evidence="8 9" key="1">
    <citation type="submission" date="2016-07" db="EMBL/GenBank/DDBJ databases">
        <title>Pervasive Adenine N6-methylation of Active Genes in Fungi.</title>
        <authorList>
            <consortium name="DOE Joint Genome Institute"/>
            <person name="Mondo S.J."/>
            <person name="Dannebaum R.O."/>
            <person name="Kuo R.C."/>
            <person name="Labutti K."/>
            <person name="Haridas S."/>
            <person name="Kuo A."/>
            <person name="Salamov A."/>
            <person name="Ahrendt S.R."/>
            <person name="Lipzen A."/>
            <person name="Sullivan W."/>
            <person name="Andreopoulos W.B."/>
            <person name="Clum A."/>
            <person name="Lindquist E."/>
            <person name="Daum C."/>
            <person name="Ramamoorthy G.K."/>
            <person name="Gryganskyi A."/>
            <person name="Culley D."/>
            <person name="Magnuson J.K."/>
            <person name="James T.Y."/>
            <person name="O'Malley M.A."/>
            <person name="Stajich J.E."/>
            <person name="Spatafora J.W."/>
            <person name="Visel A."/>
            <person name="Grigoriev I.V."/>
        </authorList>
    </citation>
    <scope>NUCLEOTIDE SEQUENCE [LARGE SCALE GENOMIC DNA]</scope>
    <source>
        <strain evidence="8 9">NRRL 1336</strain>
    </source>
</reference>
<accession>A0A1X2J1L8</accession>
<protein>
    <recommendedName>
        <fullName evidence="7">NodB homology domain-containing protein</fullName>
    </recommendedName>
</protein>
<gene>
    <name evidence="8" type="ORF">BCR42DRAFT_400722</name>
</gene>
<dbReference type="GO" id="GO:0005975">
    <property type="term" value="P:carbohydrate metabolic process"/>
    <property type="evidence" value="ECO:0007669"/>
    <property type="project" value="InterPro"/>
</dbReference>
<evidence type="ECO:0000313" key="8">
    <source>
        <dbReference type="EMBL" id="ORZ25708.1"/>
    </source>
</evidence>
<comment type="caution">
    <text evidence="8">The sequence shown here is derived from an EMBL/GenBank/DDBJ whole genome shotgun (WGS) entry which is preliminary data.</text>
</comment>
<dbReference type="EMBL" id="MCGE01000001">
    <property type="protein sequence ID" value="ORZ25708.1"/>
    <property type="molecule type" value="Genomic_DNA"/>
</dbReference>
<feature type="chain" id="PRO_5012710580" description="NodB homology domain-containing protein" evidence="6">
    <location>
        <begin position="21"/>
        <end position="251"/>
    </location>
</feature>
<keyword evidence="4" id="KW-0378">Hydrolase</keyword>
<evidence type="ECO:0000259" key="7">
    <source>
        <dbReference type="PROSITE" id="PS51677"/>
    </source>
</evidence>
<dbReference type="InterPro" id="IPR002509">
    <property type="entry name" value="NODB_dom"/>
</dbReference>
<keyword evidence="3 6" id="KW-0732">Signal</keyword>
<proteinExistence type="predicted"/>
<dbReference type="Pfam" id="PF01522">
    <property type="entry name" value="Polysacc_deac_1"/>
    <property type="match status" value="1"/>
</dbReference>
<evidence type="ECO:0000313" key="9">
    <source>
        <dbReference type="Proteomes" id="UP000193560"/>
    </source>
</evidence>
<evidence type="ECO:0000256" key="5">
    <source>
        <dbReference type="ARBA" id="ARBA00023277"/>
    </source>
</evidence>
<dbReference type="GO" id="GO:0016810">
    <property type="term" value="F:hydrolase activity, acting on carbon-nitrogen (but not peptide) bonds"/>
    <property type="evidence" value="ECO:0007669"/>
    <property type="project" value="InterPro"/>
</dbReference>
<dbReference type="GO" id="GO:0046872">
    <property type="term" value="F:metal ion binding"/>
    <property type="evidence" value="ECO:0007669"/>
    <property type="project" value="UniProtKB-KW"/>
</dbReference>
<keyword evidence="9" id="KW-1185">Reference proteome</keyword>
<dbReference type="PANTHER" id="PTHR46471">
    <property type="entry name" value="CHITIN DEACETYLASE"/>
    <property type="match status" value="1"/>
</dbReference>
<dbReference type="Proteomes" id="UP000193560">
    <property type="component" value="Unassembled WGS sequence"/>
</dbReference>
<keyword evidence="5" id="KW-0119">Carbohydrate metabolism</keyword>
<dbReference type="STRING" id="90262.A0A1X2J1L8"/>
<keyword evidence="2" id="KW-0479">Metal-binding</keyword>
<dbReference type="InterPro" id="IPR011330">
    <property type="entry name" value="Glyco_hydro/deAcase_b/a-brl"/>
</dbReference>
<evidence type="ECO:0000256" key="6">
    <source>
        <dbReference type="SAM" id="SignalP"/>
    </source>
</evidence>
<dbReference type="PANTHER" id="PTHR46471:SF2">
    <property type="entry name" value="CHITIN DEACETYLASE-RELATED"/>
    <property type="match status" value="1"/>
</dbReference>
<dbReference type="SUPFAM" id="SSF88713">
    <property type="entry name" value="Glycoside hydrolase/deacetylase"/>
    <property type="match status" value="1"/>
</dbReference>
<dbReference type="AlphaFoldDB" id="A0A1X2J1L8"/>
<organism evidence="8 9">
    <name type="scientific">Absidia repens</name>
    <dbReference type="NCBI Taxonomy" id="90262"/>
    <lineage>
        <taxon>Eukaryota</taxon>
        <taxon>Fungi</taxon>
        <taxon>Fungi incertae sedis</taxon>
        <taxon>Mucoromycota</taxon>
        <taxon>Mucoromycotina</taxon>
        <taxon>Mucoromycetes</taxon>
        <taxon>Mucorales</taxon>
        <taxon>Cunninghamellaceae</taxon>
        <taxon>Absidia</taxon>
    </lineage>
</organism>
<dbReference type="PROSITE" id="PS51677">
    <property type="entry name" value="NODB"/>
    <property type="match status" value="1"/>
</dbReference>
<dbReference type="OrthoDB" id="2125469at2759"/>
<name>A0A1X2J1L8_9FUNG</name>
<comment type="cofactor">
    <cofactor evidence="1">
        <name>Co(2+)</name>
        <dbReference type="ChEBI" id="CHEBI:48828"/>
    </cofactor>
</comment>
<sequence length="251" mass="28308">MYTKSLLWTFVTGIFALTTAAPLVRRAPATVHTKCTAPGTFALTFDDGPFNQTWSLIKTLNQENIKATFFINGNNYANIEQDSVSTPDGDKTYLDHLRFMHQSGHLIGSHTYEHKVLTGLSETEIQRQMNTLSDIVYKTVNARPKYMRPPTGAYDDTVLATLGNLGYEVANWDIDPKDYESYDLQSKQAIFDSYLNQETNNPPTSAHISLMHDVHPQTVPELVPWVIKQVRAKGYKFATVAECLNDSNPYH</sequence>
<evidence type="ECO:0000256" key="2">
    <source>
        <dbReference type="ARBA" id="ARBA00022723"/>
    </source>
</evidence>